<dbReference type="Gene3D" id="1.20.1290.10">
    <property type="entry name" value="AhpD-like"/>
    <property type="match status" value="1"/>
</dbReference>
<dbReference type="InterPro" id="IPR004675">
    <property type="entry name" value="AhpD_core"/>
</dbReference>
<reference evidence="2 3" key="1">
    <citation type="submission" date="2021-03" db="EMBL/GenBank/DDBJ databases">
        <authorList>
            <person name="Gilmore M.S."/>
            <person name="Schwartzman J."/>
            <person name="Van Tyne D."/>
            <person name="Martin M."/>
            <person name="Earl A.M."/>
            <person name="Manson A.L."/>
            <person name="Straub T."/>
            <person name="Salamzade R."/>
            <person name="Saavedra J."/>
            <person name="Lebreton F."/>
            <person name="Prichula J."/>
            <person name="Schaufler K."/>
            <person name="Gaca A."/>
            <person name="Sgardioli B."/>
            <person name="Wagenaar J."/>
            <person name="Strong T."/>
        </authorList>
    </citation>
    <scope>NUCLEOTIDE SEQUENCE [LARGE SCALE GENOMIC DNA]</scope>
    <source>
        <strain evidence="2 3">665A</strain>
    </source>
</reference>
<gene>
    <name evidence="2" type="ORF">JZO67_002644</name>
</gene>
<feature type="domain" description="Carboxymuconolactone decarboxylase-like" evidence="1">
    <location>
        <begin position="23"/>
        <end position="104"/>
    </location>
</feature>
<proteinExistence type="predicted"/>
<dbReference type="PANTHER" id="PTHR33930">
    <property type="entry name" value="ALKYL HYDROPEROXIDE REDUCTASE AHPD"/>
    <property type="match status" value="1"/>
</dbReference>
<protein>
    <recommendedName>
        <fullName evidence="1">Carboxymuconolactone decarboxylase-like domain-containing protein</fullName>
    </recommendedName>
</protein>
<dbReference type="Proteomes" id="UP000664357">
    <property type="component" value="Unassembled WGS sequence"/>
</dbReference>
<evidence type="ECO:0000313" key="2">
    <source>
        <dbReference type="EMBL" id="MEO1770691.1"/>
    </source>
</evidence>
<name>A0ABV0EPZ0_9ENTE</name>
<dbReference type="EMBL" id="JAFREL020000002">
    <property type="protein sequence ID" value="MEO1770691.1"/>
    <property type="molecule type" value="Genomic_DNA"/>
</dbReference>
<organism evidence="2 3">
    <name type="scientific">Candidatus Enterococcus ferrettii</name>
    <dbReference type="NCBI Taxonomy" id="2815324"/>
    <lineage>
        <taxon>Bacteria</taxon>
        <taxon>Bacillati</taxon>
        <taxon>Bacillota</taxon>
        <taxon>Bacilli</taxon>
        <taxon>Lactobacillales</taxon>
        <taxon>Enterococcaceae</taxon>
        <taxon>Enterococcus</taxon>
    </lineage>
</organism>
<evidence type="ECO:0000259" key="1">
    <source>
        <dbReference type="Pfam" id="PF02627"/>
    </source>
</evidence>
<dbReference type="Pfam" id="PF02627">
    <property type="entry name" value="CMD"/>
    <property type="match status" value="1"/>
</dbReference>
<keyword evidence="3" id="KW-1185">Reference proteome</keyword>
<dbReference type="RefSeq" id="WP_207703529.1">
    <property type="nucleotide sequence ID" value="NZ_JAFREL020000002.1"/>
</dbReference>
<evidence type="ECO:0000313" key="3">
    <source>
        <dbReference type="Proteomes" id="UP000664357"/>
    </source>
</evidence>
<reference evidence="2 3" key="2">
    <citation type="submission" date="2024-02" db="EMBL/GenBank/DDBJ databases">
        <title>The Genome Sequence of Enterococcus sp. DIV0159.</title>
        <authorList>
            <person name="Earl A."/>
            <person name="Manson A."/>
            <person name="Gilmore M."/>
            <person name="Sanders J."/>
            <person name="Shea T."/>
            <person name="Howe W."/>
            <person name="Livny J."/>
            <person name="Cuomo C."/>
            <person name="Neafsey D."/>
            <person name="Birren B."/>
        </authorList>
    </citation>
    <scope>NUCLEOTIDE SEQUENCE [LARGE SCALE GENOMIC DNA]</scope>
    <source>
        <strain evidence="2 3">665A</strain>
    </source>
</reference>
<dbReference type="InterPro" id="IPR029032">
    <property type="entry name" value="AhpD-like"/>
</dbReference>
<accession>A0ABV0EPZ0</accession>
<dbReference type="PANTHER" id="PTHR33930:SF2">
    <property type="entry name" value="BLR3452 PROTEIN"/>
    <property type="match status" value="1"/>
</dbReference>
<dbReference type="SUPFAM" id="SSF69118">
    <property type="entry name" value="AhpD-like"/>
    <property type="match status" value="1"/>
</dbReference>
<sequence length="116" mass="12637">MTDFKAKFEESAQNSEILKKNSPEVMNKFMGVAKEVLTPKHLDAKTKELVAVGIAVSVRCEDCIMAHVRNTIQTGATMEELSETIEVAILMGGGPSTAYGAKALAIAEYLFNQEQQ</sequence>
<dbReference type="InterPro" id="IPR003779">
    <property type="entry name" value="CMD-like"/>
</dbReference>
<comment type="caution">
    <text evidence="2">The sequence shown here is derived from an EMBL/GenBank/DDBJ whole genome shotgun (WGS) entry which is preliminary data.</text>
</comment>
<dbReference type="NCBIfam" id="TIGR00778">
    <property type="entry name" value="ahpD_dom"/>
    <property type="match status" value="1"/>
</dbReference>